<name>A0A2P5AMX2_TREOI</name>
<proteinExistence type="predicted"/>
<keyword evidence="2" id="KW-1185">Reference proteome</keyword>
<comment type="caution">
    <text evidence="1">The sequence shown here is derived from an EMBL/GenBank/DDBJ whole genome shotgun (WGS) entry which is preliminary data.</text>
</comment>
<evidence type="ECO:0000313" key="1">
    <source>
        <dbReference type="EMBL" id="PON37801.1"/>
    </source>
</evidence>
<dbReference type="Proteomes" id="UP000237000">
    <property type="component" value="Unassembled WGS sequence"/>
</dbReference>
<evidence type="ECO:0008006" key="3">
    <source>
        <dbReference type="Google" id="ProtNLM"/>
    </source>
</evidence>
<protein>
    <recommendedName>
        <fullName evidence="3">Cytochrome P</fullName>
    </recommendedName>
</protein>
<dbReference type="InParanoid" id="A0A2P5AMX2"/>
<organism evidence="1 2">
    <name type="scientific">Trema orientale</name>
    <name type="common">Charcoal tree</name>
    <name type="synonym">Celtis orientalis</name>
    <dbReference type="NCBI Taxonomy" id="63057"/>
    <lineage>
        <taxon>Eukaryota</taxon>
        <taxon>Viridiplantae</taxon>
        <taxon>Streptophyta</taxon>
        <taxon>Embryophyta</taxon>
        <taxon>Tracheophyta</taxon>
        <taxon>Spermatophyta</taxon>
        <taxon>Magnoliopsida</taxon>
        <taxon>eudicotyledons</taxon>
        <taxon>Gunneridae</taxon>
        <taxon>Pentapetalae</taxon>
        <taxon>rosids</taxon>
        <taxon>fabids</taxon>
        <taxon>Rosales</taxon>
        <taxon>Cannabaceae</taxon>
        <taxon>Trema</taxon>
    </lineage>
</organism>
<evidence type="ECO:0000313" key="2">
    <source>
        <dbReference type="Proteomes" id="UP000237000"/>
    </source>
</evidence>
<gene>
    <name evidence="1" type="ORF">TorRG33x02_346580</name>
</gene>
<sequence length="43" mass="4975">MDHRASTGNDNIDRKMTFVDLFLSLQESKPDMYDDETIKGLIL</sequence>
<accession>A0A2P5AMX2</accession>
<dbReference type="OrthoDB" id="1055148at2759"/>
<feature type="non-terminal residue" evidence="1">
    <location>
        <position position="43"/>
    </location>
</feature>
<reference evidence="2" key="1">
    <citation type="submission" date="2016-06" db="EMBL/GenBank/DDBJ databases">
        <title>Parallel loss of symbiosis genes in relatives of nitrogen-fixing non-legume Parasponia.</title>
        <authorList>
            <person name="Van Velzen R."/>
            <person name="Holmer R."/>
            <person name="Bu F."/>
            <person name="Rutten L."/>
            <person name="Van Zeijl A."/>
            <person name="Liu W."/>
            <person name="Santuari L."/>
            <person name="Cao Q."/>
            <person name="Sharma T."/>
            <person name="Shen D."/>
            <person name="Roswanjaya Y."/>
            <person name="Wardhani T."/>
            <person name="Kalhor M.S."/>
            <person name="Jansen J."/>
            <person name="Van den Hoogen J."/>
            <person name="Gungor B."/>
            <person name="Hartog M."/>
            <person name="Hontelez J."/>
            <person name="Verver J."/>
            <person name="Yang W.-C."/>
            <person name="Schijlen E."/>
            <person name="Repin R."/>
            <person name="Schilthuizen M."/>
            <person name="Schranz E."/>
            <person name="Heidstra R."/>
            <person name="Miyata K."/>
            <person name="Fedorova E."/>
            <person name="Kohlen W."/>
            <person name="Bisseling T."/>
            <person name="Smit S."/>
            <person name="Geurts R."/>
        </authorList>
    </citation>
    <scope>NUCLEOTIDE SEQUENCE [LARGE SCALE GENOMIC DNA]</scope>
    <source>
        <strain evidence="2">cv. RG33-2</strain>
    </source>
</reference>
<dbReference type="AlphaFoldDB" id="A0A2P5AMX2"/>
<dbReference type="EMBL" id="JXTC01000775">
    <property type="protein sequence ID" value="PON37801.1"/>
    <property type="molecule type" value="Genomic_DNA"/>
</dbReference>